<gene>
    <name evidence="2" type="ORF">NIES46_45590</name>
</gene>
<evidence type="ECO:0000256" key="1">
    <source>
        <dbReference type="SAM" id="MobiDB-lite"/>
    </source>
</evidence>
<dbReference type="Proteomes" id="UP000326169">
    <property type="component" value="Unassembled WGS sequence"/>
</dbReference>
<keyword evidence="3" id="KW-1185">Reference proteome</keyword>
<feature type="compositionally biased region" description="Gly residues" evidence="1">
    <location>
        <begin position="113"/>
        <end position="122"/>
    </location>
</feature>
<evidence type="ECO:0000313" key="2">
    <source>
        <dbReference type="EMBL" id="GCE96487.1"/>
    </source>
</evidence>
<accession>A0A5M3TD36</accession>
<reference evidence="2 3" key="1">
    <citation type="journal article" date="2019" name="J Genomics">
        <title>The Draft Genome of a Hydrogen-producing Cyanobacterium, Arthrospira platensis NIES-46.</title>
        <authorList>
            <person name="Suzuki S."/>
            <person name="Yamaguchi H."/>
            <person name="Kawachi M."/>
        </authorList>
    </citation>
    <scope>NUCLEOTIDE SEQUENCE [LARGE SCALE GENOMIC DNA]</scope>
    <source>
        <strain evidence="2 3">NIES-46</strain>
    </source>
</reference>
<evidence type="ECO:0008006" key="4">
    <source>
        <dbReference type="Google" id="ProtNLM"/>
    </source>
</evidence>
<organism evidence="2 3">
    <name type="scientific">Limnospira platensis NIES-46</name>
    <dbReference type="NCBI Taxonomy" id="1236695"/>
    <lineage>
        <taxon>Bacteria</taxon>
        <taxon>Bacillati</taxon>
        <taxon>Cyanobacteriota</taxon>
        <taxon>Cyanophyceae</taxon>
        <taxon>Oscillatoriophycideae</taxon>
        <taxon>Oscillatoriales</taxon>
        <taxon>Sirenicapillariaceae</taxon>
        <taxon>Limnospira</taxon>
    </lineage>
</organism>
<dbReference type="RefSeq" id="WP_006617005.1">
    <property type="nucleotide sequence ID" value="NZ_BIMW01000193.1"/>
</dbReference>
<proteinExistence type="predicted"/>
<sequence length="136" mass="15025">MDKIKFRRYKRTAVITLVLIASVGLEACASYHKRREVYRNLQDCHQQWGEANLCEPITDGSYPVGYHYGPYYKHRGGRYYYYRTFNSSPRAVPSSAGITNTTRGGRSPSVGGVRRGGFGSGGRSATFRGTGGSRGG</sequence>
<feature type="compositionally biased region" description="Low complexity" evidence="1">
    <location>
        <begin position="101"/>
        <end position="112"/>
    </location>
</feature>
<comment type="caution">
    <text evidence="2">The sequence shown here is derived from an EMBL/GenBank/DDBJ whole genome shotgun (WGS) entry which is preliminary data.</text>
</comment>
<feature type="region of interest" description="Disordered" evidence="1">
    <location>
        <begin position="90"/>
        <end position="136"/>
    </location>
</feature>
<protein>
    <recommendedName>
        <fullName evidence="4">Lipoprotein</fullName>
    </recommendedName>
</protein>
<dbReference type="EMBL" id="BIMW01000193">
    <property type="protein sequence ID" value="GCE96487.1"/>
    <property type="molecule type" value="Genomic_DNA"/>
</dbReference>
<name>A0A5M3TD36_LIMPL</name>
<dbReference type="GeneID" id="301685285"/>
<evidence type="ECO:0000313" key="3">
    <source>
        <dbReference type="Proteomes" id="UP000326169"/>
    </source>
</evidence>